<dbReference type="PROSITE" id="PS50238">
    <property type="entry name" value="RHOGAP"/>
    <property type="match status" value="1"/>
</dbReference>
<accession>A0A3G2S4K3</accession>
<dbReference type="OrthoDB" id="2155291at2759"/>
<dbReference type="GO" id="GO:0005737">
    <property type="term" value="C:cytoplasm"/>
    <property type="evidence" value="ECO:0007669"/>
    <property type="project" value="TreeGrafter"/>
</dbReference>
<evidence type="ECO:0000313" key="4">
    <source>
        <dbReference type="Proteomes" id="UP000269793"/>
    </source>
</evidence>
<protein>
    <submittedName>
        <fullName evidence="3">Rho-GTPase-activating protein RGD2</fullName>
    </submittedName>
</protein>
<dbReference type="VEuPathDB" id="FungiDB:DNF11_2071"/>
<feature type="region of interest" description="Disordered" evidence="1">
    <location>
        <begin position="198"/>
        <end position="319"/>
    </location>
</feature>
<name>A0A3G2S4K3_MALR7</name>
<sequence length="973" mass="108978">MTNEAATTMPRLGISYPPSFSSSFWTYPDYRKGAVVLYSRLQEGLDENETVLLHMQHRVNAEYAYARSLAQGQNVICSSDLLFPGAADRSRSRYDNYSSLTAQAMRETSNLVSSHVAAQHFQVAKELDEIALESFSAWVVAHTERVHGSWRAVDDALAALEAQSLDATKKQSAYETRCQYADEAEDDVRFAPKPHVFGAQKESDSAQEDECNKKSDDPQSQAARTPSATSNSESKKVSQEVLLTVEDGLEKDAEKSKASNQVPLEQKEADAQKLKRRETIRQQFGFKERKRPNTHEQHDLVHPSSERPPQEQQQQHHSRLSSYWNLTKERVQESPALAQVRAAMTGLSEPRHIRLRREADLAEKAYRESVMLHDKLRCEAEEVLFREYKRVQKWEYDRAIALQRVLALWQKIVGRVTSKSDASMIMSINPASHIQQLVFDFRTGPFRPAAMVFKPYYHDDMRFQAGTINGGFGMDLITAAKSVALQSHKSALSGQGISLAMPNIPPVLHVLLSALQRSYAESSRWVPPNSALSDAKVNAEKRRIWLYDVPLTKMHELRRELSQFYNSNQSENANESSALDQMLDAVDAPVLAATVKLWLLELHSPLLTFSLWDKIVALYEANHVRISSLSEESNNDALNAIDETHLRGLSEILGHLPKLHLTCLDSLVSHLYKLLKLTSTEDDDDMYLAKLGLSMGRCVLRPDSTLPSLVFSDVPALLFRDLVKNYETLLPPIMQHKVKESDSKGLSPYKVLTLQRHRPALVDERIKRSSLPGLGLPKEALQRRATQLESRHMSTPYVRTLVDTTTANEKATVSRSATLSHMQLISGPLHDTAYISSKQEIKGNVVPAISNRSPEEAPKTDVLSSASVHANRSKETDNIDTIQRKDEYNQNATDVSSAVPELHLQSMPDAKEVDIPRSPMDLEQERKSPSGSPSHGRFSSDALPNATPTTSQTPLRARPGGVRGPRGPRKASK</sequence>
<dbReference type="GO" id="GO:0007010">
    <property type="term" value="P:cytoskeleton organization"/>
    <property type="evidence" value="ECO:0007669"/>
    <property type="project" value="TreeGrafter"/>
</dbReference>
<dbReference type="GO" id="GO:0000935">
    <property type="term" value="C:division septum"/>
    <property type="evidence" value="ECO:0007669"/>
    <property type="project" value="TreeGrafter"/>
</dbReference>
<dbReference type="Gene3D" id="1.10.555.10">
    <property type="entry name" value="Rho GTPase activation protein"/>
    <property type="match status" value="1"/>
</dbReference>
<dbReference type="Pfam" id="PF00620">
    <property type="entry name" value="RhoGAP"/>
    <property type="match status" value="1"/>
</dbReference>
<evidence type="ECO:0000259" key="2">
    <source>
        <dbReference type="PROSITE" id="PS50238"/>
    </source>
</evidence>
<dbReference type="AlphaFoldDB" id="A0A3G2S4K3"/>
<gene>
    <name evidence="3" type="primary">RGD2</name>
    <name evidence="3" type="ORF">DNF11_2071</name>
</gene>
<dbReference type="InterPro" id="IPR008936">
    <property type="entry name" value="Rho_GTPase_activation_prot"/>
</dbReference>
<dbReference type="GO" id="GO:0005886">
    <property type="term" value="C:plasma membrane"/>
    <property type="evidence" value="ECO:0007669"/>
    <property type="project" value="TreeGrafter"/>
</dbReference>
<dbReference type="Gene3D" id="1.20.1270.60">
    <property type="entry name" value="Arfaptin homology (AH) domain/BAR domain"/>
    <property type="match status" value="1"/>
</dbReference>
<evidence type="ECO:0000313" key="3">
    <source>
        <dbReference type="EMBL" id="AYO43021.1"/>
    </source>
</evidence>
<feature type="compositionally biased region" description="Polar residues" evidence="1">
    <location>
        <begin position="218"/>
        <end position="232"/>
    </location>
</feature>
<reference evidence="3 4" key="1">
    <citation type="submission" date="2018-10" db="EMBL/GenBank/DDBJ databases">
        <title>Complete genome sequence of Malassezia restricta CBS 7877.</title>
        <authorList>
            <person name="Morand S.C."/>
            <person name="Bertignac M."/>
            <person name="Iltis A."/>
            <person name="Kolder I."/>
            <person name="Pirovano W."/>
            <person name="Jourdain R."/>
            <person name="Clavaud C."/>
        </authorList>
    </citation>
    <scope>NUCLEOTIDE SEQUENCE [LARGE SCALE GENOMIC DNA]</scope>
    <source>
        <strain evidence="3 4">CBS 7877</strain>
    </source>
</reference>
<dbReference type="GO" id="GO:0005096">
    <property type="term" value="F:GTPase activator activity"/>
    <property type="evidence" value="ECO:0007669"/>
    <property type="project" value="TreeGrafter"/>
</dbReference>
<dbReference type="EMBL" id="CP033150">
    <property type="protein sequence ID" value="AYO43021.1"/>
    <property type="molecule type" value="Genomic_DNA"/>
</dbReference>
<evidence type="ECO:0000256" key="1">
    <source>
        <dbReference type="SAM" id="MobiDB-lite"/>
    </source>
</evidence>
<organism evidence="3 4">
    <name type="scientific">Malassezia restricta (strain ATCC 96810 / NBRC 103918 / CBS 7877)</name>
    <name type="common">Seborrheic dermatitis infection agent</name>
    <dbReference type="NCBI Taxonomy" id="425264"/>
    <lineage>
        <taxon>Eukaryota</taxon>
        <taxon>Fungi</taxon>
        <taxon>Dikarya</taxon>
        <taxon>Basidiomycota</taxon>
        <taxon>Ustilaginomycotina</taxon>
        <taxon>Malasseziomycetes</taxon>
        <taxon>Malasseziales</taxon>
        <taxon>Malasseziaceae</taxon>
        <taxon>Malassezia</taxon>
    </lineage>
</organism>
<proteinExistence type="predicted"/>
<dbReference type="PANTHER" id="PTHR23065:SF17">
    <property type="entry name" value="RHO-GTPASE-ACTIVATING PROTEIN RGD2"/>
    <property type="match status" value="1"/>
</dbReference>
<feature type="region of interest" description="Disordered" evidence="1">
    <location>
        <begin position="918"/>
        <end position="973"/>
    </location>
</feature>
<keyword evidence="4" id="KW-1185">Reference proteome</keyword>
<dbReference type="PANTHER" id="PTHR23065">
    <property type="entry name" value="PROLINE-SERINE-THREONINE PHOSPHATASE INTERACTING PROTEIN 1"/>
    <property type="match status" value="1"/>
</dbReference>
<dbReference type="InterPro" id="IPR027267">
    <property type="entry name" value="AH/BAR_dom_sf"/>
</dbReference>
<feature type="region of interest" description="Disordered" evidence="1">
    <location>
        <begin position="849"/>
        <end position="880"/>
    </location>
</feature>
<dbReference type="SMART" id="SM00324">
    <property type="entry name" value="RhoGAP"/>
    <property type="match status" value="1"/>
</dbReference>
<feature type="domain" description="Rho-GAP" evidence="2">
    <location>
        <begin position="497"/>
        <end position="730"/>
    </location>
</feature>
<dbReference type="Proteomes" id="UP000269793">
    <property type="component" value="Chromosome III"/>
</dbReference>
<dbReference type="SUPFAM" id="SSF48350">
    <property type="entry name" value="GTPase activation domain, GAP"/>
    <property type="match status" value="1"/>
</dbReference>
<dbReference type="GO" id="GO:0007264">
    <property type="term" value="P:small GTPase-mediated signal transduction"/>
    <property type="evidence" value="ECO:0007669"/>
    <property type="project" value="TreeGrafter"/>
</dbReference>
<dbReference type="SUPFAM" id="SSF103657">
    <property type="entry name" value="BAR/IMD domain-like"/>
    <property type="match status" value="2"/>
</dbReference>
<dbReference type="InterPro" id="IPR000198">
    <property type="entry name" value="RhoGAP_dom"/>
</dbReference>
<feature type="compositionally biased region" description="Basic and acidic residues" evidence="1">
    <location>
        <begin position="265"/>
        <end position="280"/>
    </location>
</feature>
<feature type="compositionally biased region" description="Basic and acidic residues" evidence="1">
    <location>
        <begin position="248"/>
        <end position="257"/>
    </location>
</feature>
<dbReference type="STRING" id="425264.A0A3G2S4K3"/>
<feature type="compositionally biased region" description="Basic and acidic residues" evidence="1">
    <location>
        <begin position="291"/>
        <end position="309"/>
    </location>
</feature>